<evidence type="ECO:0000313" key="3">
    <source>
        <dbReference type="EMBL" id="KAJ4831020.1"/>
    </source>
</evidence>
<dbReference type="Proteomes" id="UP001141552">
    <property type="component" value="Unassembled WGS sequence"/>
</dbReference>
<feature type="region of interest" description="Disordered" evidence="1">
    <location>
        <begin position="66"/>
        <end position="95"/>
    </location>
</feature>
<sequence>MVSSNSTPSPFSIRKDSHTISKVKPKIRIIHIFAPEIIKTDVANFRELVQRLTGKPTAENRVCKKIKPRVPPCRKEDHNQDHQPPRPKNNNVVEQRRERVMIKEEEEMWKGANSGGFLSGFADLDGFIQELGGFPLLPLDANNPIPIPIPIPMHAAFEETPHHQLATK</sequence>
<dbReference type="Pfam" id="PF05678">
    <property type="entry name" value="VQ"/>
    <property type="match status" value="1"/>
</dbReference>
<feature type="compositionally biased region" description="Basic and acidic residues" evidence="1">
    <location>
        <begin position="73"/>
        <end position="84"/>
    </location>
</feature>
<feature type="domain" description="VQ" evidence="2">
    <location>
        <begin position="32"/>
        <end position="58"/>
    </location>
</feature>
<dbReference type="PANTHER" id="PTHR33143">
    <property type="entry name" value="F16F4.1 PROTEIN-RELATED"/>
    <property type="match status" value="1"/>
</dbReference>
<name>A0A9Q0FHX3_9ROSI</name>
<evidence type="ECO:0000256" key="1">
    <source>
        <dbReference type="SAM" id="MobiDB-lite"/>
    </source>
</evidence>
<dbReference type="GO" id="GO:0005634">
    <property type="term" value="C:nucleus"/>
    <property type="evidence" value="ECO:0007669"/>
    <property type="project" value="TreeGrafter"/>
</dbReference>
<comment type="caution">
    <text evidence="3">The sequence shown here is derived from an EMBL/GenBank/DDBJ whole genome shotgun (WGS) entry which is preliminary data.</text>
</comment>
<dbReference type="InterPro" id="IPR039607">
    <property type="entry name" value="VQ_8/17/18/20/21/25"/>
</dbReference>
<dbReference type="OrthoDB" id="693437at2759"/>
<keyword evidence="4" id="KW-1185">Reference proteome</keyword>
<proteinExistence type="predicted"/>
<accession>A0A9Q0FHX3</accession>
<evidence type="ECO:0000313" key="4">
    <source>
        <dbReference type="Proteomes" id="UP001141552"/>
    </source>
</evidence>
<dbReference type="EMBL" id="JAKUCV010005470">
    <property type="protein sequence ID" value="KAJ4831020.1"/>
    <property type="molecule type" value="Genomic_DNA"/>
</dbReference>
<gene>
    <name evidence="3" type="ORF">Tsubulata_038773</name>
</gene>
<evidence type="ECO:0000259" key="2">
    <source>
        <dbReference type="Pfam" id="PF05678"/>
    </source>
</evidence>
<dbReference type="InterPro" id="IPR008889">
    <property type="entry name" value="VQ"/>
</dbReference>
<protein>
    <recommendedName>
        <fullName evidence="2">VQ domain-containing protein</fullName>
    </recommendedName>
</protein>
<reference evidence="3" key="1">
    <citation type="submission" date="2022-02" db="EMBL/GenBank/DDBJ databases">
        <authorList>
            <person name="Henning P.M."/>
            <person name="McCubbin A.G."/>
            <person name="Shore J.S."/>
        </authorList>
    </citation>
    <scope>NUCLEOTIDE SEQUENCE</scope>
    <source>
        <strain evidence="3">F60SS</strain>
        <tissue evidence="3">Leaves</tissue>
    </source>
</reference>
<reference evidence="3" key="2">
    <citation type="journal article" date="2023" name="Plants (Basel)">
        <title>Annotation of the Turnera subulata (Passifloraceae) Draft Genome Reveals the S-Locus Evolved after the Divergence of Turneroideae from Passifloroideae in a Stepwise Manner.</title>
        <authorList>
            <person name="Henning P.M."/>
            <person name="Roalson E.H."/>
            <person name="Mir W."/>
            <person name="McCubbin A.G."/>
            <person name="Shore J.S."/>
        </authorList>
    </citation>
    <scope>NUCLEOTIDE SEQUENCE</scope>
    <source>
        <strain evidence="3">F60SS</strain>
    </source>
</reference>
<organism evidence="3 4">
    <name type="scientific">Turnera subulata</name>
    <dbReference type="NCBI Taxonomy" id="218843"/>
    <lineage>
        <taxon>Eukaryota</taxon>
        <taxon>Viridiplantae</taxon>
        <taxon>Streptophyta</taxon>
        <taxon>Embryophyta</taxon>
        <taxon>Tracheophyta</taxon>
        <taxon>Spermatophyta</taxon>
        <taxon>Magnoliopsida</taxon>
        <taxon>eudicotyledons</taxon>
        <taxon>Gunneridae</taxon>
        <taxon>Pentapetalae</taxon>
        <taxon>rosids</taxon>
        <taxon>fabids</taxon>
        <taxon>Malpighiales</taxon>
        <taxon>Passifloraceae</taxon>
        <taxon>Turnera</taxon>
    </lineage>
</organism>
<dbReference type="PANTHER" id="PTHR33143:SF3">
    <property type="entry name" value="VQ MOTIF-CONTAINING PROTEIN 17-RELATED"/>
    <property type="match status" value="1"/>
</dbReference>
<dbReference type="AlphaFoldDB" id="A0A9Q0FHX3"/>